<keyword evidence="3 4" id="KW-0663">Pyridoxal phosphate</keyword>
<organism evidence="5 6">
    <name type="scientific">Sorangium cellulosum</name>
    <name type="common">Polyangium cellulosum</name>
    <dbReference type="NCBI Taxonomy" id="56"/>
    <lineage>
        <taxon>Bacteria</taxon>
        <taxon>Pseudomonadati</taxon>
        <taxon>Myxococcota</taxon>
        <taxon>Polyangia</taxon>
        <taxon>Polyangiales</taxon>
        <taxon>Polyangiaceae</taxon>
        <taxon>Sorangium</taxon>
    </lineage>
</organism>
<evidence type="ECO:0000256" key="1">
    <source>
        <dbReference type="ARBA" id="ARBA00037999"/>
    </source>
</evidence>
<dbReference type="SUPFAM" id="SSF53383">
    <property type="entry name" value="PLP-dependent transferases"/>
    <property type="match status" value="1"/>
</dbReference>
<keyword evidence="5" id="KW-0808">Transferase</keyword>
<dbReference type="PANTHER" id="PTHR30244">
    <property type="entry name" value="TRANSAMINASE"/>
    <property type="match status" value="1"/>
</dbReference>
<evidence type="ECO:0000313" key="6">
    <source>
        <dbReference type="Proteomes" id="UP000075635"/>
    </source>
</evidence>
<gene>
    <name evidence="5" type="ORF">BE17_12590</name>
</gene>
<dbReference type="Gene3D" id="3.40.640.10">
    <property type="entry name" value="Type I PLP-dependent aspartate aminotransferase-like (Major domain)"/>
    <property type="match status" value="1"/>
</dbReference>
<dbReference type="InterPro" id="IPR000653">
    <property type="entry name" value="DegT/StrS_aminotransferase"/>
</dbReference>
<dbReference type="Pfam" id="PF01041">
    <property type="entry name" value="DegT_DnrJ_EryC1"/>
    <property type="match status" value="1"/>
</dbReference>
<dbReference type="CDD" id="cd00616">
    <property type="entry name" value="AHBA_syn"/>
    <property type="match status" value="1"/>
</dbReference>
<feature type="active site" description="Proton acceptor" evidence="2">
    <location>
        <position position="183"/>
    </location>
</feature>
<dbReference type="EMBL" id="JEMB01003128">
    <property type="protein sequence ID" value="KYF75361.1"/>
    <property type="molecule type" value="Genomic_DNA"/>
</dbReference>
<evidence type="ECO:0000256" key="4">
    <source>
        <dbReference type="RuleBase" id="RU004508"/>
    </source>
</evidence>
<dbReference type="GO" id="GO:0000271">
    <property type="term" value="P:polysaccharide biosynthetic process"/>
    <property type="evidence" value="ECO:0007669"/>
    <property type="project" value="TreeGrafter"/>
</dbReference>
<sequence>MWKIPLSDLSFGPEEAEAARQVVASGWLTMGERTAQFEQKLGEALGTPRVLAVTNCTAALHLAYTALSVGPGDEVICPSLTFVATANAALLCGADVVLADVVGEGDLGVDPADIARKITPRTRAIAVVHYAGYPCDMDAISAIAAERGIAVVEDAAHAPLATYRGKALGTLGDVGCLSFFSNKNLAVGEGGAVIARDDALHARMRLLRAHGMTTLTLDRHKGHAFTYDVVDAGMNYRIDEIRSAIGLVQLGRLAAGNARRRALAARYHERLAAVRGVGLPYRDFYARGVGESSHHIMPVLLPEGASREAVMEAMKARGVQTSVHYIPIHRFSHHGASNRVRKEGLARTDAIAGRELTLPLHPRMQDADVDAVCEALAASVR</sequence>
<keyword evidence="5" id="KW-0032">Aminotransferase</keyword>
<name>A0A150R5D6_SORCE</name>
<dbReference type="InterPro" id="IPR015424">
    <property type="entry name" value="PyrdxlP-dep_Trfase"/>
</dbReference>
<comment type="similarity">
    <text evidence="1 4">Belongs to the DegT/DnrJ/EryC1 family.</text>
</comment>
<evidence type="ECO:0000256" key="2">
    <source>
        <dbReference type="PIRSR" id="PIRSR000390-1"/>
    </source>
</evidence>
<dbReference type="GO" id="GO:0008483">
    <property type="term" value="F:transaminase activity"/>
    <property type="evidence" value="ECO:0007669"/>
    <property type="project" value="UniProtKB-KW"/>
</dbReference>
<dbReference type="GO" id="GO:0030170">
    <property type="term" value="F:pyridoxal phosphate binding"/>
    <property type="evidence" value="ECO:0007669"/>
    <property type="project" value="TreeGrafter"/>
</dbReference>
<dbReference type="Gene3D" id="3.90.1150.10">
    <property type="entry name" value="Aspartate Aminotransferase, domain 1"/>
    <property type="match status" value="1"/>
</dbReference>
<dbReference type="AlphaFoldDB" id="A0A150R5D6"/>
<dbReference type="Proteomes" id="UP000075635">
    <property type="component" value="Unassembled WGS sequence"/>
</dbReference>
<dbReference type="InterPro" id="IPR015421">
    <property type="entry name" value="PyrdxlP-dep_Trfase_major"/>
</dbReference>
<reference evidence="5 6" key="1">
    <citation type="submission" date="2014-02" db="EMBL/GenBank/DDBJ databases">
        <title>The small core and large imbalanced accessory genome model reveals a collaborative survival strategy of Sorangium cellulosum strains in nature.</title>
        <authorList>
            <person name="Han K."/>
            <person name="Peng R."/>
            <person name="Blom J."/>
            <person name="Li Y.-Z."/>
        </authorList>
    </citation>
    <scope>NUCLEOTIDE SEQUENCE [LARGE SCALE GENOMIC DNA]</scope>
    <source>
        <strain evidence="5 6">So0011-07</strain>
    </source>
</reference>
<protein>
    <submittedName>
        <fullName evidence="5">DegT/DnrJ/EryC1/StrS aminotransferase</fullName>
    </submittedName>
</protein>
<evidence type="ECO:0000313" key="5">
    <source>
        <dbReference type="EMBL" id="KYF75361.1"/>
    </source>
</evidence>
<proteinExistence type="inferred from homology"/>
<dbReference type="PANTHER" id="PTHR30244:SF34">
    <property type="entry name" value="DTDP-4-AMINO-4,6-DIDEOXYGALACTOSE TRANSAMINASE"/>
    <property type="match status" value="1"/>
</dbReference>
<dbReference type="InterPro" id="IPR015422">
    <property type="entry name" value="PyrdxlP-dep_Trfase_small"/>
</dbReference>
<evidence type="ECO:0000256" key="3">
    <source>
        <dbReference type="PIRSR" id="PIRSR000390-2"/>
    </source>
</evidence>
<dbReference type="PIRSF" id="PIRSF000390">
    <property type="entry name" value="PLP_StrS"/>
    <property type="match status" value="1"/>
</dbReference>
<feature type="modified residue" description="N6-(pyridoxal phosphate)lysine" evidence="3">
    <location>
        <position position="183"/>
    </location>
</feature>
<accession>A0A150R5D6</accession>
<comment type="caution">
    <text evidence="5">The sequence shown here is derived from an EMBL/GenBank/DDBJ whole genome shotgun (WGS) entry which is preliminary data.</text>
</comment>